<sequence length="166" mass="16354">MPAPGMQVNKQKDDDGANPAAVVAPSARSGDRPRGVLASVLGGSLAAVLGTALHAHIWYVNGVGIPAGALVSVVLATSIAVFVAVAARSIFFAALTGVVAYILVGLAASLSAGALIAAGVEVEGALPPVAIAGYVWVVGLAVGTVAAVALSWWALRPSARPEAEAL</sequence>
<comment type="caution">
    <text evidence="3">The sequence shown here is derived from an EMBL/GenBank/DDBJ whole genome shotgun (WGS) entry which is preliminary data.</text>
</comment>
<keyword evidence="2" id="KW-0472">Membrane</keyword>
<accession>A0ABN3ALT0</accession>
<dbReference type="EMBL" id="BAAAON010000001">
    <property type="protein sequence ID" value="GAA2172080.1"/>
    <property type="molecule type" value="Genomic_DNA"/>
</dbReference>
<evidence type="ECO:0000256" key="2">
    <source>
        <dbReference type="SAM" id="Phobius"/>
    </source>
</evidence>
<evidence type="ECO:0000313" key="4">
    <source>
        <dbReference type="Proteomes" id="UP001500974"/>
    </source>
</evidence>
<organism evidence="3 4">
    <name type="scientific">Arthrobacter parietis</name>
    <dbReference type="NCBI Taxonomy" id="271434"/>
    <lineage>
        <taxon>Bacteria</taxon>
        <taxon>Bacillati</taxon>
        <taxon>Actinomycetota</taxon>
        <taxon>Actinomycetes</taxon>
        <taxon>Micrococcales</taxon>
        <taxon>Micrococcaceae</taxon>
        <taxon>Arthrobacter</taxon>
    </lineage>
</organism>
<keyword evidence="2" id="KW-1133">Transmembrane helix</keyword>
<feature type="transmembrane region" description="Helical" evidence="2">
    <location>
        <begin position="65"/>
        <end position="86"/>
    </location>
</feature>
<keyword evidence="2" id="KW-0812">Transmembrane</keyword>
<keyword evidence="4" id="KW-1185">Reference proteome</keyword>
<proteinExistence type="predicted"/>
<gene>
    <name evidence="3" type="ORF">GCM10009784_01130</name>
</gene>
<reference evidence="3 4" key="1">
    <citation type="journal article" date="2019" name="Int. J. Syst. Evol. Microbiol.">
        <title>The Global Catalogue of Microorganisms (GCM) 10K type strain sequencing project: providing services to taxonomists for standard genome sequencing and annotation.</title>
        <authorList>
            <consortium name="The Broad Institute Genomics Platform"/>
            <consortium name="The Broad Institute Genome Sequencing Center for Infectious Disease"/>
            <person name="Wu L."/>
            <person name="Ma J."/>
        </authorList>
    </citation>
    <scope>NUCLEOTIDE SEQUENCE [LARGE SCALE GENOMIC DNA]</scope>
    <source>
        <strain evidence="3 4">JCM 14917</strain>
    </source>
</reference>
<name>A0ABN3ALT0_9MICC</name>
<feature type="transmembrane region" description="Helical" evidence="2">
    <location>
        <begin position="131"/>
        <end position="155"/>
    </location>
</feature>
<feature type="region of interest" description="Disordered" evidence="1">
    <location>
        <begin position="1"/>
        <end position="32"/>
    </location>
</feature>
<dbReference type="Proteomes" id="UP001500974">
    <property type="component" value="Unassembled WGS sequence"/>
</dbReference>
<evidence type="ECO:0000256" key="1">
    <source>
        <dbReference type="SAM" id="MobiDB-lite"/>
    </source>
</evidence>
<protein>
    <submittedName>
        <fullName evidence="3">Uncharacterized protein</fullName>
    </submittedName>
</protein>
<evidence type="ECO:0000313" key="3">
    <source>
        <dbReference type="EMBL" id="GAA2172080.1"/>
    </source>
</evidence>
<feature type="transmembrane region" description="Helical" evidence="2">
    <location>
        <begin position="36"/>
        <end position="59"/>
    </location>
</feature>
<feature type="transmembrane region" description="Helical" evidence="2">
    <location>
        <begin position="98"/>
        <end position="119"/>
    </location>
</feature>